<protein>
    <submittedName>
        <fullName evidence="4">CocE/NonD family hydrolase</fullName>
    </submittedName>
</protein>
<dbReference type="PANTHER" id="PTHR43056">
    <property type="entry name" value="PEPTIDASE S9 PROLYL OLIGOPEPTIDASE"/>
    <property type="match status" value="1"/>
</dbReference>
<dbReference type="InterPro" id="IPR005674">
    <property type="entry name" value="CocE/Ser_esterase"/>
</dbReference>
<dbReference type="Gene3D" id="3.40.50.1820">
    <property type="entry name" value="alpha/beta hydrolase"/>
    <property type="match status" value="1"/>
</dbReference>
<accession>A0ABX9QGD9</accession>
<dbReference type="InterPro" id="IPR013736">
    <property type="entry name" value="Xaa-Pro_dipept_C"/>
</dbReference>
<dbReference type="InterPro" id="IPR050585">
    <property type="entry name" value="Xaa-Pro_dipeptidyl-ppase/CocE"/>
</dbReference>
<dbReference type="EMBL" id="RAWI01000190">
    <property type="protein sequence ID" value="RKI02998.1"/>
    <property type="molecule type" value="Genomic_DNA"/>
</dbReference>
<keyword evidence="1 4" id="KW-0378">Hydrolase</keyword>
<dbReference type="Pfam" id="PF02129">
    <property type="entry name" value="Peptidase_S15"/>
    <property type="match status" value="1"/>
</dbReference>
<dbReference type="InterPro" id="IPR029058">
    <property type="entry name" value="AB_hydrolase_fold"/>
</dbReference>
<sequence length="648" mass="71571">MSREVPSRGGLDTREHEPSDCDPRHSGMKKCGSPPHAPWDIRPGSGENAGPMFDQGRSPASSPPRFKGVVTRSLQLTLRDGIQLALDVNLPRTLPDGERLPAVLVMSRYWRGFDLRLSPPDRVPMGPREPLGDALVAQGYAVVVVDVRGSGASSGTWNHPWSDVEVADLGEVARWVAEQPWCDGHLGAVGISYEGTTAELLAAAAPERVRAVIPQQIEFDVYTDVVMPGGILNAAFMRKWDATNRMLDAGRVPSVWGLGAKLMVRGVRPVDGDSDRSRVRAALDAHRDNVDVWAAVRSMTFRDDPFGPQPVTTDDFSQFRRKQAIEASGAAVYGWGSWFDGRTADAVIHRFLNFTNPQVGVIGAWSHNMKTHASPYARPRSRPNPSMADQWTECGAFLERTLKPGAPSEEKRLHYFTVGEEAWKSTPVWPPEGFSTERWYFAEDHHLVREAPAGKGADTYEVDFAATTGTHNRWHTPDGMTPVVYADRAREDRRLLTYTSAPLDVDVELTGHALLTLHVASSLEDGAFFVYLEEVDPKGRVTYLTEGQLRALHRKLSQATPPYVTPVPYRSFRREDAWPLVPGEVATLTFGLLPVSVVIRRGHRLRVALAGADADSFARIPAEGSPSWRVMRGPEHPSCIDLPVKRRG</sequence>
<reference evidence="4 5" key="1">
    <citation type="submission" date="2018-09" db="EMBL/GenBank/DDBJ databases">
        <authorList>
            <person name="Livingstone P.G."/>
            <person name="Whitworth D.E."/>
        </authorList>
    </citation>
    <scope>NUCLEOTIDE SEQUENCE [LARGE SCALE GENOMIC DNA]</scope>
    <source>
        <strain evidence="4 5">CA031B</strain>
    </source>
</reference>
<feature type="region of interest" description="Disordered" evidence="2">
    <location>
        <begin position="1"/>
        <end position="66"/>
    </location>
</feature>
<evidence type="ECO:0000259" key="3">
    <source>
        <dbReference type="SMART" id="SM00939"/>
    </source>
</evidence>
<dbReference type="GO" id="GO:0016787">
    <property type="term" value="F:hydrolase activity"/>
    <property type="evidence" value="ECO:0007669"/>
    <property type="project" value="UniProtKB-KW"/>
</dbReference>
<dbReference type="SMART" id="SM00939">
    <property type="entry name" value="PepX_C"/>
    <property type="match status" value="1"/>
</dbReference>
<name>A0ABX9QGD9_9BACT</name>
<feature type="compositionally biased region" description="Basic and acidic residues" evidence="2">
    <location>
        <begin position="1"/>
        <end position="25"/>
    </location>
</feature>
<dbReference type="SUPFAM" id="SSF49785">
    <property type="entry name" value="Galactose-binding domain-like"/>
    <property type="match status" value="1"/>
</dbReference>
<dbReference type="Proteomes" id="UP000278907">
    <property type="component" value="Unassembled WGS sequence"/>
</dbReference>
<keyword evidence="5" id="KW-1185">Reference proteome</keyword>
<evidence type="ECO:0000256" key="2">
    <source>
        <dbReference type="SAM" id="MobiDB-lite"/>
    </source>
</evidence>
<dbReference type="PANTHER" id="PTHR43056:SF10">
    <property type="entry name" value="COCE_NOND FAMILY, PUTATIVE (AFU_ORTHOLOGUE AFUA_7G00600)-RELATED"/>
    <property type="match status" value="1"/>
</dbReference>
<evidence type="ECO:0000256" key="1">
    <source>
        <dbReference type="ARBA" id="ARBA00022801"/>
    </source>
</evidence>
<dbReference type="NCBIfam" id="TIGR00976">
    <property type="entry name" value="CocE_NonD"/>
    <property type="match status" value="1"/>
</dbReference>
<evidence type="ECO:0000313" key="4">
    <source>
        <dbReference type="EMBL" id="RKI02998.1"/>
    </source>
</evidence>
<dbReference type="InterPro" id="IPR008979">
    <property type="entry name" value="Galactose-bd-like_sf"/>
</dbReference>
<proteinExistence type="predicted"/>
<dbReference type="Gene3D" id="1.10.3020.10">
    <property type="entry name" value="alpha-amino acid ester hydrolase ( Helical cap domain)"/>
    <property type="match status" value="1"/>
</dbReference>
<gene>
    <name evidence="4" type="ORF">D7Y13_23215</name>
</gene>
<evidence type="ECO:0000313" key="5">
    <source>
        <dbReference type="Proteomes" id="UP000278907"/>
    </source>
</evidence>
<comment type="caution">
    <text evidence="4">The sequence shown here is derived from an EMBL/GenBank/DDBJ whole genome shotgun (WGS) entry which is preliminary data.</text>
</comment>
<feature type="domain" description="Xaa-Pro dipeptidyl-peptidase C-terminal" evidence="3">
    <location>
        <begin position="395"/>
        <end position="641"/>
    </location>
</feature>
<dbReference type="InterPro" id="IPR000383">
    <property type="entry name" value="Xaa-Pro-like_dom"/>
</dbReference>
<dbReference type="Gene3D" id="2.60.120.260">
    <property type="entry name" value="Galactose-binding domain-like"/>
    <property type="match status" value="1"/>
</dbReference>
<dbReference type="Pfam" id="PF08530">
    <property type="entry name" value="PepX_C"/>
    <property type="match status" value="1"/>
</dbReference>
<organism evidence="4 5">
    <name type="scientific">Corallococcus praedator</name>
    <dbReference type="NCBI Taxonomy" id="2316724"/>
    <lineage>
        <taxon>Bacteria</taxon>
        <taxon>Pseudomonadati</taxon>
        <taxon>Myxococcota</taxon>
        <taxon>Myxococcia</taxon>
        <taxon>Myxococcales</taxon>
        <taxon>Cystobacterineae</taxon>
        <taxon>Myxococcaceae</taxon>
        <taxon>Corallococcus</taxon>
    </lineage>
</organism>
<dbReference type="SUPFAM" id="SSF53474">
    <property type="entry name" value="alpha/beta-Hydrolases"/>
    <property type="match status" value="1"/>
</dbReference>